<keyword evidence="1" id="KW-0051">Antiviral defense</keyword>
<evidence type="ECO:0000313" key="2">
    <source>
        <dbReference type="EMBL" id="KKR92044.1"/>
    </source>
</evidence>
<dbReference type="Proteomes" id="UP000034676">
    <property type="component" value="Unassembled WGS sequence"/>
</dbReference>
<dbReference type="EMBL" id="LCAO01000005">
    <property type="protein sequence ID" value="KKR92044.1"/>
    <property type="molecule type" value="Genomic_DNA"/>
</dbReference>
<reference evidence="2 3" key="1">
    <citation type="journal article" date="2015" name="Nature">
        <title>rRNA introns, odd ribosomes, and small enigmatic genomes across a large radiation of phyla.</title>
        <authorList>
            <person name="Brown C.T."/>
            <person name="Hug L.A."/>
            <person name="Thomas B.C."/>
            <person name="Sharon I."/>
            <person name="Castelle C.J."/>
            <person name="Singh A."/>
            <person name="Wilkins M.J."/>
            <person name="Williams K.H."/>
            <person name="Banfield J.F."/>
        </authorList>
    </citation>
    <scope>NUCLEOTIDE SEQUENCE [LARGE SCALE GENOMIC DNA]</scope>
</reference>
<protein>
    <recommendedName>
        <fullName evidence="4">Polymerase nucleotidyl transferase domain-containing protein</fullName>
    </recommendedName>
</protein>
<accession>A0A0G0UTG1</accession>
<dbReference type="GO" id="GO:0051607">
    <property type="term" value="P:defense response to virus"/>
    <property type="evidence" value="ECO:0007669"/>
    <property type="project" value="UniProtKB-KW"/>
</dbReference>
<dbReference type="Pfam" id="PF18144">
    <property type="entry name" value="SMODS"/>
    <property type="match status" value="1"/>
</dbReference>
<organism evidence="2 3">
    <name type="scientific">Candidatus Woesebacteria bacterium GW2011_GWA1_41_13b</name>
    <dbReference type="NCBI Taxonomy" id="1618555"/>
    <lineage>
        <taxon>Bacteria</taxon>
        <taxon>Candidatus Woeseibacteriota</taxon>
    </lineage>
</organism>
<evidence type="ECO:0000313" key="3">
    <source>
        <dbReference type="Proteomes" id="UP000034676"/>
    </source>
</evidence>
<evidence type="ECO:0000256" key="1">
    <source>
        <dbReference type="ARBA" id="ARBA00023118"/>
    </source>
</evidence>
<dbReference type="InterPro" id="IPR043519">
    <property type="entry name" value="NT_sf"/>
</dbReference>
<dbReference type="InterPro" id="IPR006116">
    <property type="entry name" value="NT_2-5OAS_ClassI-CCAase"/>
</dbReference>
<evidence type="ECO:0008006" key="4">
    <source>
        <dbReference type="Google" id="ProtNLM"/>
    </source>
</evidence>
<dbReference type="GO" id="GO:0016779">
    <property type="term" value="F:nucleotidyltransferase activity"/>
    <property type="evidence" value="ECO:0007669"/>
    <property type="project" value="InterPro"/>
</dbReference>
<dbReference type="Gene3D" id="3.30.460.10">
    <property type="entry name" value="Beta Polymerase, domain 2"/>
    <property type="match status" value="1"/>
</dbReference>
<gene>
    <name evidence="2" type="ORF">UU42_C0005G0007</name>
</gene>
<comment type="caution">
    <text evidence="2">The sequence shown here is derived from an EMBL/GenBank/DDBJ whole genome shotgun (WGS) entry which is preliminary data.</text>
</comment>
<dbReference type="SUPFAM" id="SSF81301">
    <property type="entry name" value="Nucleotidyltransferase"/>
    <property type="match status" value="1"/>
</dbReference>
<dbReference type="AlphaFoldDB" id="A0A0G0UTG1"/>
<proteinExistence type="predicted"/>
<sequence>MDSLLAKIRLQDDEIAQVKGAHAHLVEVLNSKASNSTLPTAKDFLLTGSYARDTKITPLDDVDIFYIIGKANSVDSHWHTIIDCDFTFGQEFLDADQNVSSLKILNLIKKEIGETYGKSEIRRDGEVVNLFLTSYGVGFDITPVFEISNDDYYLMPEGKGMHKWKKSNPLIDHAHITHLHEKHNYMLKDIILLAKYWFKRKRIKSPRSYHLESVAYHLFDSIPPGVYTHTGWLSYLLKNINKDNHLISCPDPTGLSEPLSSGLTPEDITNIENEANEAVTHLSQGSDKFIEYVN</sequence>
<name>A0A0G0UTG1_9BACT</name>
<dbReference type="CDD" id="cd05400">
    <property type="entry name" value="NT_2-5OAS_ClassI-CCAase"/>
    <property type="match status" value="1"/>
</dbReference>